<keyword evidence="4" id="KW-0508">mRNA splicing</keyword>
<dbReference type="GO" id="GO:0000243">
    <property type="term" value="C:commitment complex"/>
    <property type="evidence" value="ECO:0007669"/>
    <property type="project" value="TreeGrafter"/>
</dbReference>
<dbReference type="Pfam" id="PF23241">
    <property type="entry name" value="HAT_PRP39_C"/>
    <property type="match status" value="1"/>
</dbReference>
<comment type="subcellular location">
    <subcellularLocation>
        <location evidence="1">Nucleus</location>
    </subcellularLocation>
</comment>
<evidence type="ECO:0000256" key="6">
    <source>
        <dbReference type="ARBA" id="ARBA00038019"/>
    </source>
</evidence>
<dbReference type="RefSeq" id="XP_064854403.1">
    <property type="nucleotide sequence ID" value="XM_064998331.1"/>
</dbReference>
<evidence type="ECO:0000256" key="5">
    <source>
        <dbReference type="ARBA" id="ARBA00023242"/>
    </source>
</evidence>
<evidence type="ECO:0000313" key="8">
    <source>
        <dbReference type="Proteomes" id="UP001360560"/>
    </source>
</evidence>
<keyword evidence="2" id="KW-0507">mRNA processing</keyword>
<sequence length="680" mass="80256">MEDFEHWQFPVDSKNTKVLLQDPSTSTDNKEKSLPSVPKEYPSFLKDFPQWTTARTRVNENLNNIKCWEELMKCTENFLMIKPLNDNFKKVIHSTFNELLTRFPLFFGYWKKFVSIEFQLNGLDASISILSRSLDSFPNSIELWIDYASILITNNNLNDEESVEKLRAVFRRGITKVGWQFLSHPFWDKYISFETNLKLNNGTYDKNCRLYKIYSQVIKIPLHQYSRYLTEFNELRKNFTSDQLLEIDEELKIAIKESTKDKRTAINEYFASIFSITSQGVAARWKYESKFKPNYFNLVPLQHASLEIFQQYLKFEELNGTKQQIITLYERVLVPAAFYEKFWIMYIRWLTTNHADDKEKINEVYNRAINIFLPLSKNHVRFSYLFYLEKIGEYDELNSTFLIFINFFSQSPELKSAIFTKFLNFLRRSMSYEDYINDMNIVLKKYFKGNFPSSTSNTEETKSSNFKKLTYILDDSLVCVMINSYINSLWLFNNKHYNKSQVLGIFVELSIKELLRSNEEFWVNYFNFTKAIQNYGAMKKMIHLLRTTGRLSPQFINDLSNLYIDYFQSNIKKIALDVKLPSTMEVHKEIFEMKQDIQSPIAFQKSHKLRISSTEGNKSTTTDQFDKVLHRSNGNIGFEVDERPLVSNQLPIYENLIDTPNLPTFKNVEKASLIANQIGS</sequence>
<proteinExistence type="inferred from homology"/>
<dbReference type="GeneID" id="90075382"/>
<keyword evidence="8" id="KW-1185">Reference proteome</keyword>
<keyword evidence="3" id="KW-0677">Repeat</keyword>
<dbReference type="InterPro" id="IPR003107">
    <property type="entry name" value="HAT"/>
</dbReference>
<evidence type="ECO:0000313" key="7">
    <source>
        <dbReference type="EMBL" id="GMM37407.1"/>
    </source>
</evidence>
<protein>
    <submittedName>
        <fullName evidence="7">Prp39 protein</fullName>
    </submittedName>
</protein>
<dbReference type="InterPro" id="IPR011990">
    <property type="entry name" value="TPR-like_helical_dom_sf"/>
</dbReference>
<evidence type="ECO:0000256" key="2">
    <source>
        <dbReference type="ARBA" id="ARBA00022664"/>
    </source>
</evidence>
<dbReference type="SUPFAM" id="SSF48452">
    <property type="entry name" value="TPR-like"/>
    <property type="match status" value="1"/>
</dbReference>
<evidence type="ECO:0000256" key="4">
    <source>
        <dbReference type="ARBA" id="ARBA00023187"/>
    </source>
</evidence>
<dbReference type="GO" id="GO:0005685">
    <property type="term" value="C:U1 snRNP"/>
    <property type="evidence" value="ECO:0007669"/>
    <property type="project" value="TreeGrafter"/>
</dbReference>
<name>A0AAV5QR91_9ASCO</name>
<dbReference type="InterPro" id="IPR059164">
    <property type="entry name" value="HAT_PRP39_C"/>
</dbReference>
<dbReference type="GO" id="GO:0071004">
    <property type="term" value="C:U2-type prespliceosome"/>
    <property type="evidence" value="ECO:0007669"/>
    <property type="project" value="TreeGrafter"/>
</dbReference>
<dbReference type="GO" id="GO:0000395">
    <property type="term" value="P:mRNA 5'-splice site recognition"/>
    <property type="evidence" value="ECO:0007669"/>
    <property type="project" value="TreeGrafter"/>
</dbReference>
<dbReference type="SMART" id="SM00386">
    <property type="entry name" value="HAT"/>
    <property type="match status" value="5"/>
</dbReference>
<accession>A0AAV5QR91</accession>
<reference evidence="7 8" key="1">
    <citation type="journal article" date="2023" name="Elife">
        <title>Identification of key yeast species and microbe-microbe interactions impacting larval growth of Drosophila in the wild.</title>
        <authorList>
            <person name="Mure A."/>
            <person name="Sugiura Y."/>
            <person name="Maeda R."/>
            <person name="Honda K."/>
            <person name="Sakurai N."/>
            <person name="Takahashi Y."/>
            <person name="Watada M."/>
            <person name="Katoh T."/>
            <person name="Gotoh A."/>
            <person name="Gotoh Y."/>
            <person name="Taniguchi I."/>
            <person name="Nakamura K."/>
            <person name="Hayashi T."/>
            <person name="Katayama T."/>
            <person name="Uemura T."/>
            <person name="Hattori Y."/>
        </authorList>
    </citation>
    <scope>NUCLEOTIDE SEQUENCE [LARGE SCALE GENOMIC DNA]</scope>
    <source>
        <strain evidence="7 8">SC-9</strain>
    </source>
</reference>
<dbReference type="Proteomes" id="UP001360560">
    <property type="component" value="Unassembled WGS sequence"/>
</dbReference>
<dbReference type="AlphaFoldDB" id="A0AAV5QR91"/>
<comment type="caution">
    <text evidence="7">The sequence shown here is derived from an EMBL/GenBank/DDBJ whole genome shotgun (WGS) entry which is preliminary data.</text>
</comment>
<dbReference type="EMBL" id="BTFZ01000011">
    <property type="protein sequence ID" value="GMM37407.1"/>
    <property type="molecule type" value="Genomic_DNA"/>
</dbReference>
<evidence type="ECO:0000256" key="3">
    <source>
        <dbReference type="ARBA" id="ARBA00022737"/>
    </source>
</evidence>
<gene>
    <name evidence="7" type="ORF">DASC09_047320</name>
</gene>
<dbReference type="Gene3D" id="1.25.40.10">
    <property type="entry name" value="Tetratricopeptide repeat domain"/>
    <property type="match status" value="2"/>
</dbReference>
<comment type="similarity">
    <text evidence="6">Belongs to the PRP39 family.</text>
</comment>
<evidence type="ECO:0000256" key="1">
    <source>
        <dbReference type="ARBA" id="ARBA00004123"/>
    </source>
</evidence>
<dbReference type="PANTHER" id="PTHR17204:SF5">
    <property type="entry name" value="PRE-MRNA-PROCESSING FACTOR 39"/>
    <property type="match status" value="1"/>
</dbReference>
<dbReference type="GO" id="GO:0030627">
    <property type="term" value="F:pre-mRNA 5'-splice site binding"/>
    <property type="evidence" value="ECO:0007669"/>
    <property type="project" value="TreeGrafter"/>
</dbReference>
<organism evidence="7 8">
    <name type="scientific">Saccharomycopsis crataegensis</name>
    <dbReference type="NCBI Taxonomy" id="43959"/>
    <lineage>
        <taxon>Eukaryota</taxon>
        <taxon>Fungi</taxon>
        <taxon>Dikarya</taxon>
        <taxon>Ascomycota</taxon>
        <taxon>Saccharomycotina</taxon>
        <taxon>Saccharomycetes</taxon>
        <taxon>Saccharomycopsidaceae</taxon>
        <taxon>Saccharomycopsis</taxon>
    </lineage>
</organism>
<dbReference type="Pfam" id="PF23240">
    <property type="entry name" value="HAT_PRP39_N"/>
    <property type="match status" value="1"/>
</dbReference>
<dbReference type="PANTHER" id="PTHR17204">
    <property type="entry name" value="PRE-MRNA PROCESSING PROTEIN PRP39-RELATED"/>
    <property type="match status" value="1"/>
</dbReference>
<keyword evidence="5" id="KW-0539">Nucleus</keyword>